<dbReference type="Proteomes" id="UP000654075">
    <property type="component" value="Unassembled WGS sequence"/>
</dbReference>
<accession>A0A813DH22</accession>
<gene>
    <name evidence="2" type="ORF">PGLA1383_LOCUS4212</name>
</gene>
<proteinExistence type="predicted"/>
<protein>
    <submittedName>
        <fullName evidence="2">Uncharacterized protein</fullName>
    </submittedName>
</protein>
<dbReference type="OrthoDB" id="447671at2759"/>
<comment type="caution">
    <text evidence="2">The sequence shown here is derived from an EMBL/GenBank/DDBJ whole genome shotgun (WGS) entry which is preliminary data.</text>
</comment>
<feature type="compositionally biased region" description="Low complexity" evidence="1">
    <location>
        <begin position="62"/>
        <end position="103"/>
    </location>
</feature>
<evidence type="ECO:0000313" key="2">
    <source>
        <dbReference type="EMBL" id="CAE8585295.1"/>
    </source>
</evidence>
<sequence>MAGDSEVSGASPRCTRLSLQACLSDLVSTIANLEKASWPQAGQAATPEAMTCGEHPEAPQSQEPAVQLVAPPVAVVAPPVAEAQQQQQQQQEQQRQQQQQLQPAAPPSAEPPRSPEVQQPQVLLAPQLAGRSSTEARPMQQKLQELLPQVPTSSNPRPVPPPLPLAQAGLLEATRASAISEAKLFGADGSLYVRLLKADGLPEHALLSLKVNGTRRQASVDELLGARSSAAPLLRLPLGLLQEGDSYEQRQQLAFERKSVAIPSSSSAGLPTLGLTVLRPVASANLVLHPLRSCYRLEIGLGLGGPPLVLDLRVRGHGQTSGDPSSEAAKPVLPPQKDKGALSGFPLENNNDNNKNNNNNIENDKAALVQGFLAEHRLMQYVQALLQAAIRERAPDPFSFMASQLRALKEASGEPQDEKSSDASLEAGPELQLVSVSGPWPEGSLLSVRSGGDRRQALVRSLLDQQLKMKISKSLLLQVSVLVPEAAVKLALSPDKEVYRTKLKSRSGQAMLLALRVRDSLGQEEQMATESRSHVPSDIGEAALHQQEYLARFGLLDFAKELMHELAEKRPEEPLLEGIGCCYCCCRCCCR</sequence>
<dbReference type="AlphaFoldDB" id="A0A813DH22"/>
<feature type="compositionally biased region" description="Low complexity" evidence="1">
    <location>
        <begin position="348"/>
        <end position="361"/>
    </location>
</feature>
<feature type="region of interest" description="Disordered" evidence="1">
    <location>
        <begin position="314"/>
        <end position="361"/>
    </location>
</feature>
<dbReference type="EMBL" id="CAJNNV010001547">
    <property type="protein sequence ID" value="CAE8585295.1"/>
    <property type="molecule type" value="Genomic_DNA"/>
</dbReference>
<reference evidence="2" key="1">
    <citation type="submission" date="2021-02" db="EMBL/GenBank/DDBJ databases">
        <authorList>
            <person name="Dougan E. K."/>
            <person name="Rhodes N."/>
            <person name="Thang M."/>
            <person name="Chan C."/>
        </authorList>
    </citation>
    <scope>NUCLEOTIDE SEQUENCE</scope>
</reference>
<name>A0A813DH22_POLGL</name>
<keyword evidence="3" id="KW-1185">Reference proteome</keyword>
<evidence type="ECO:0000313" key="3">
    <source>
        <dbReference type="Proteomes" id="UP000654075"/>
    </source>
</evidence>
<evidence type="ECO:0000256" key="1">
    <source>
        <dbReference type="SAM" id="MobiDB-lite"/>
    </source>
</evidence>
<organism evidence="2 3">
    <name type="scientific">Polarella glacialis</name>
    <name type="common">Dinoflagellate</name>
    <dbReference type="NCBI Taxonomy" id="89957"/>
    <lineage>
        <taxon>Eukaryota</taxon>
        <taxon>Sar</taxon>
        <taxon>Alveolata</taxon>
        <taxon>Dinophyceae</taxon>
        <taxon>Suessiales</taxon>
        <taxon>Suessiaceae</taxon>
        <taxon>Polarella</taxon>
    </lineage>
</organism>
<feature type="region of interest" description="Disordered" evidence="1">
    <location>
        <begin position="37"/>
        <end position="118"/>
    </location>
</feature>
<feature type="compositionally biased region" description="Pro residues" evidence="1">
    <location>
        <begin position="104"/>
        <end position="114"/>
    </location>
</feature>